<keyword evidence="10" id="KW-1003">Cell membrane</keyword>
<comment type="function">
    <text evidence="1 10">Produces ATP from ADP in the presence of a proton gradient across the membrane. The gamma chain is believed to be important in regulating ATPase activity and the flow of protons through the CF(0) complex.</text>
</comment>
<comment type="subunit">
    <text evidence="10">F-type ATPases have 2 components, CF(1) - the catalytic core - and CF(0) - the membrane proton channel. CF(1) has five subunits: alpha(3), beta(3), gamma(1), delta(1), epsilon(1). CF(0) has three main subunits: a, b and c.</text>
</comment>
<dbReference type="InterPro" id="IPR000131">
    <property type="entry name" value="ATP_synth_F1_gsu"/>
</dbReference>
<keyword evidence="6 10" id="KW-0406">Ion transport</keyword>
<dbReference type="GO" id="GO:0005524">
    <property type="term" value="F:ATP binding"/>
    <property type="evidence" value="ECO:0007669"/>
    <property type="project" value="UniProtKB-UniRule"/>
</dbReference>
<comment type="caution">
    <text evidence="11">The sequence shown here is derived from an EMBL/GenBank/DDBJ whole genome shotgun (WGS) entry which is preliminary data.</text>
</comment>
<dbReference type="NCBIfam" id="TIGR01146">
    <property type="entry name" value="ATPsyn_F1gamma"/>
    <property type="match status" value="1"/>
</dbReference>
<dbReference type="Proteomes" id="UP000824164">
    <property type="component" value="Unassembled WGS sequence"/>
</dbReference>
<dbReference type="GO" id="GO:0045259">
    <property type="term" value="C:proton-transporting ATP synthase complex"/>
    <property type="evidence" value="ECO:0007669"/>
    <property type="project" value="UniProtKB-KW"/>
</dbReference>
<dbReference type="HAMAP" id="MF_00815">
    <property type="entry name" value="ATP_synth_gamma_bact"/>
    <property type="match status" value="1"/>
</dbReference>
<dbReference type="AlphaFoldDB" id="A0A9D1KYB0"/>
<evidence type="ECO:0000256" key="4">
    <source>
        <dbReference type="ARBA" id="ARBA00022448"/>
    </source>
</evidence>
<reference evidence="11" key="1">
    <citation type="submission" date="2020-10" db="EMBL/GenBank/DDBJ databases">
        <authorList>
            <person name="Gilroy R."/>
        </authorList>
    </citation>
    <scope>NUCLEOTIDE SEQUENCE</scope>
    <source>
        <strain evidence="11">CHK187-14744</strain>
    </source>
</reference>
<evidence type="ECO:0000256" key="10">
    <source>
        <dbReference type="HAMAP-Rule" id="MF_00815"/>
    </source>
</evidence>
<evidence type="ECO:0000256" key="5">
    <source>
        <dbReference type="ARBA" id="ARBA00022781"/>
    </source>
</evidence>
<organism evidence="11 12">
    <name type="scientific">Candidatus Onthocola gallistercoris</name>
    <dbReference type="NCBI Taxonomy" id="2840876"/>
    <lineage>
        <taxon>Bacteria</taxon>
        <taxon>Bacillati</taxon>
        <taxon>Bacillota</taxon>
        <taxon>Bacilli</taxon>
        <taxon>Candidatus Onthocola</taxon>
    </lineage>
</organism>
<dbReference type="GO" id="GO:0046933">
    <property type="term" value="F:proton-transporting ATP synthase activity, rotational mechanism"/>
    <property type="evidence" value="ECO:0007669"/>
    <property type="project" value="UniProtKB-UniRule"/>
</dbReference>
<evidence type="ECO:0000256" key="2">
    <source>
        <dbReference type="ARBA" id="ARBA00004170"/>
    </source>
</evidence>
<dbReference type="EMBL" id="DVLT01000053">
    <property type="protein sequence ID" value="HIU03335.1"/>
    <property type="molecule type" value="Genomic_DNA"/>
</dbReference>
<dbReference type="PANTHER" id="PTHR11693:SF22">
    <property type="entry name" value="ATP SYNTHASE SUBUNIT GAMMA, MITOCHONDRIAL"/>
    <property type="match status" value="1"/>
</dbReference>
<dbReference type="GO" id="GO:0005886">
    <property type="term" value="C:plasma membrane"/>
    <property type="evidence" value="ECO:0007669"/>
    <property type="project" value="UniProtKB-SubCell"/>
</dbReference>
<name>A0A9D1KYB0_9FIRM</name>
<dbReference type="SUPFAM" id="SSF52943">
    <property type="entry name" value="ATP synthase (F1-ATPase), gamma subunit"/>
    <property type="match status" value="1"/>
</dbReference>
<sequence>MASIRDIKRRKNSIENTAAMTRAMQMVATVRFGRARERAEKAMPYFGKMYETMQDILSRCPNIRHPYLVGGATEKKAVIVITSNRGLAGGYHSDMIRKVTDSGILPEKAQLYTLGSKGRDGLKSLGFLVVRDYSEYAEDATFDVARKVGEDVLAAFKNGEVGEIYLAYTHFKNTVIHIPRWLRLLPAEPLAGEMDGSSGETDVFGADIDSSGLPPMNFEPSADSVLDEIIPLYINSMIYGGWLEASASENGARMTAMDNATGNAQDMIDQLELAYNRARQGAITQEITEIVSGSEALGE</sequence>
<evidence type="ECO:0000313" key="11">
    <source>
        <dbReference type="EMBL" id="HIU03335.1"/>
    </source>
</evidence>
<dbReference type="InterPro" id="IPR035968">
    <property type="entry name" value="ATP_synth_F1_ATPase_gsu"/>
</dbReference>
<keyword evidence="5 10" id="KW-0375">Hydrogen ion transport</keyword>
<reference evidence="11" key="2">
    <citation type="journal article" date="2021" name="PeerJ">
        <title>Extensive microbial diversity within the chicken gut microbiome revealed by metagenomics and culture.</title>
        <authorList>
            <person name="Gilroy R."/>
            <person name="Ravi A."/>
            <person name="Getino M."/>
            <person name="Pursley I."/>
            <person name="Horton D.L."/>
            <person name="Alikhan N.F."/>
            <person name="Baker D."/>
            <person name="Gharbi K."/>
            <person name="Hall N."/>
            <person name="Watson M."/>
            <person name="Adriaenssens E.M."/>
            <person name="Foster-Nyarko E."/>
            <person name="Jarju S."/>
            <person name="Secka A."/>
            <person name="Antonio M."/>
            <person name="Oren A."/>
            <person name="Chaudhuri R.R."/>
            <person name="La Ragione R."/>
            <person name="Hildebrand F."/>
            <person name="Pallen M.J."/>
        </authorList>
    </citation>
    <scope>NUCLEOTIDE SEQUENCE</scope>
    <source>
        <strain evidence="11">CHK187-14744</strain>
    </source>
</reference>
<comment type="subcellular location">
    <subcellularLocation>
        <location evidence="10">Cell membrane</location>
        <topology evidence="10">Peripheral membrane protein</topology>
    </subcellularLocation>
    <subcellularLocation>
        <location evidence="2">Membrane</location>
        <topology evidence="2">Peripheral membrane protein</topology>
    </subcellularLocation>
</comment>
<dbReference type="CDD" id="cd12151">
    <property type="entry name" value="F1-ATPase_gamma"/>
    <property type="match status" value="1"/>
</dbReference>
<keyword evidence="4 10" id="KW-0813">Transport</keyword>
<evidence type="ECO:0000256" key="7">
    <source>
        <dbReference type="ARBA" id="ARBA00023136"/>
    </source>
</evidence>
<keyword evidence="7 10" id="KW-0472">Membrane</keyword>
<proteinExistence type="inferred from homology"/>
<dbReference type="PRINTS" id="PR00126">
    <property type="entry name" value="ATPASEGAMMA"/>
</dbReference>
<evidence type="ECO:0000256" key="3">
    <source>
        <dbReference type="ARBA" id="ARBA00007681"/>
    </source>
</evidence>
<dbReference type="Gene3D" id="3.40.1380.10">
    <property type="match status" value="1"/>
</dbReference>
<evidence type="ECO:0000256" key="1">
    <source>
        <dbReference type="ARBA" id="ARBA00003456"/>
    </source>
</evidence>
<dbReference type="PANTHER" id="PTHR11693">
    <property type="entry name" value="ATP SYNTHASE GAMMA CHAIN"/>
    <property type="match status" value="1"/>
</dbReference>
<evidence type="ECO:0000256" key="6">
    <source>
        <dbReference type="ARBA" id="ARBA00023065"/>
    </source>
</evidence>
<dbReference type="GO" id="GO:0042777">
    <property type="term" value="P:proton motive force-driven plasma membrane ATP synthesis"/>
    <property type="evidence" value="ECO:0007669"/>
    <property type="project" value="UniProtKB-UniRule"/>
</dbReference>
<gene>
    <name evidence="10 11" type="primary">atpG</name>
    <name evidence="11" type="ORF">IAB63_08795</name>
</gene>
<evidence type="ECO:0000313" key="12">
    <source>
        <dbReference type="Proteomes" id="UP000824164"/>
    </source>
</evidence>
<dbReference type="Pfam" id="PF00231">
    <property type="entry name" value="ATP-synt"/>
    <property type="match status" value="1"/>
</dbReference>
<accession>A0A9D1KYB0</accession>
<evidence type="ECO:0000256" key="8">
    <source>
        <dbReference type="ARBA" id="ARBA00023196"/>
    </source>
</evidence>
<keyword evidence="9 10" id="KW-0066">ATP synthesis</keyword>
<evidence type="ECO:0000256" key="9">
    <source>
        <dbReference type="ARBA" id="ARBA00023310"/>
    </source>
</evidence>
<comment type="similarity">
    <text evidence="3 10">Belongs to the ATPase gamma chain family.</text>
</comment>
<keyword evidence="8 10" id="KW-0139">CF(1)</keyword>
<protein>
    <recommendedName>
        <fullName evidence="10">ATP synthase gamma chain</fullName>
    </recommendedName>
    <alternativeName>
        <fullName evidence="10">ATP synthase F1 sector gamma subunit</fullName>
    </alternativeName>
    <alternativeName>
        <fullName evidence="10">F-ATPase gamma subunit</fullName>
    </alternativeName>
</protein>
<dbReference type="Gene3D" id="1.10.287.80">
    <property type="entry name" value="ATP synthase, gamma subunit, helix hairpin domain"/>
    <property type="match status" value="1"/>
</dbReference>